<dbReference type="Proteomes" id="UP000029224">
    <property type="component" value="Unassembled WGS sequence"/>
</dbReference>
<reference evidence="1 2" key="2">
    <citation type="submission" date="2014-09" db="EMBL/GenBank/DDBJ databases">
        <authorList>
            <consortium name="NBRP consortium"/>
            <person name="Sawabe T."/>
            <person name="Meirelles P."/>
            <person name="Nakanishi M."/>
            <person name="Sayaka M."/>
            <person name="Hattori M."/>
            <person name="Ohkuma M."/>
        </authorList>
    </citation>
    <scope>NUCLEOTIDE SEQUENCE [LARGE SCALE GENOMIC DNA]</scope>
    <source>
        <strain evidence="1 2">JCM 19240</strain>
    </source>
</reference>
<keyword evidence="2" id="KW-1185">Reference proteome</keyword>
<name>A0A090SWW6_9VIBR</name>
<dbReference type="EMBL" id="BBMT01000001">
    <property type="protein sequence ID" value="GAL32186.1"/>
    <property type="molecule type" value="Genomic_DNA"/>
</dbReference>
<accession>A0A090SWW6</accession>
<organism evidence="1 2">
    <name type="scientific">Vibrio maritimus</name>
    <dbReference type="NCBI Taxonomy" id="990268"/>
    <lineage>
        <taxon>Bacteria</taxon>
        <taxon>Pseudomonadati</taxon>
        <taxon>Pseudomonadota</taxon>
        <taxon>Gammaproteobacteria</taxon>
        <taxon>Vibrionales</taxon>
        <taxon>Vibrionaceae</taxon>
        <taxon>Vibrio</taxon>
    </lineage>
</organism>
<protein>
    <submittedName>
        <fullName evidence="1">Uncharacterized protein</fullName>
    </submittedName>
</protein>
<reference evidence="1 2" key="1">
    <citation type="submission" date="2014-09" db="EMBL/GenBank/DDBJ databases">
        <title>Vibrio maritimus JCM 19240. (C210) whole genome shotgun sequence.</title>
        <authorList>
            <person name="Sawabe T."/>
            <person name="Meirelles P."/>
            <person name="Nakanishi M."/>
            <person name="Sayaka M."/>
            <person name="Hattori M."/>
            <person name="Ohkuma M."/>
        </authorList>
    </citation>
    <scope>NUCLEOTIDE SEQUENCE [LARGE SCALE GENOMIC DNA]</scope>
    <source>
        <strain evidence="1 2">JCM 19240</strain>
    </source>
</reference>
<dbReference type="AlphaFoldDB" id="A0A090SWW6"/>
<sequence length="42" mass="4597">MSPTTTSYQISREAIMAQAVNIETIAIAPSMDKKPTRLTSKD</sequence>
<evidence type="ECO:0000313" key="1">
    <source>
        <dbReference type="EMBL" id="GAL32186.1"/>
    </source>
</evidence>
<comment type="caution">
    <text evidence="1">The sequence shown here is derived from an EMBL/GenBank/DDBJ whole genome shotgun (WGS) entry which is preliminary data.</text>
</comment>
<proteinExistence type="predicted"/>
<gene>
    <name evidence="1" type="ORF">JCM19240_5617</name>
</gene>
<evidence type="ECO:0000313" key="2">
    <source>
        <dbReference type="Proteomes" id="UP000029224"/>
    </source>
</evidence>